<name>A0ABT3TDW2_9GAMM</name>
<proteinExistence type="inferred from homology"/>
<evidence type="ECO:0000256" key="1">
    <source>
        <dbReference type="ARBA" id="ARBA00010990"/>
    </source>
</evidence>
<dbReference type="InterPro" id="IPR050559">
    <property type="entry name" value="P-Pant_transferase_sf"/>
</dbReference>
<comment type="caution">
    <text evidence="4">The sequence shown here is derived from an EMBL/GenBank/DDBJ whole genome shotgun (WGS) entry which is preliminary data.</text>
</comment>
<dbReference type="GO" id="GO:0016740">
    <property type="term" value="F:transferase activity"/>
    <property type="evidence" value="ECO:0007669"/>
    <property type="project" value="UniProtKB-KW"/>
</dbReference>
<dbReference type="InterPro" id="IPR008278">
    <property type="entry name" value="4-PPantetheinyl_Trfase_dom"/>
</dbReference>
<accession>A0ABT3TDW2</accession>
<evidence type="ECO:0000313" key="5">
    <source>
        <dbReference type="Proteomes" id="UP001143362"/>
    </source>
</evidence>
<dbReference type="PANTHER" id="PTHR12215">
    <property type="entry name" value="PHOSPHOPANTETHEINE TRANSFERASE"/>
    <property type="match status" value="1"/>
</dbReference>
<keyword evidence="2 4" id="KW-0808">Transferase</keyword>
<dbReference type="EMBL" id="SHNN01000001">
    <property type="protein sequence ID" value="MCX2980498.1"/>
    <property type="molecule type" value="Genomic_DNA"/>
</dbReference>
<gene>
    <name evidence="4" type="ORF">EYC98_06370</name>
</gene>
<dbReference type="SUPFAM" id="SSF56214">
    <property type="entry name" value="4'-phosphopantetheinyl transferase"/>
    <property type="match status" value="2"/>
</dbReference>
<evidence type="ECO:0000313" key="4">
    <source>
        <dbReference type="EMBL" id="MCX2980498.1"/>
    </source>
</evidence>
<feature type="domain" description="4'-phosphopantetheinyl transferase" evidence="3">
    <location>
        <begin position="128"/>
        <end position="240"/>
    </location>
</feature>
<dbReference type="Proteomes" id="UP001143362">
    <property type="component" value="Unassembled WGS sequence"/>
</dbReference>
<protein>
    <submittedName>
        <fullName evidence="4">4'-phosphopantetheinyl transferase superfamily protein</fullName>
    </submittedName>
</protein>
<dbReference type="InterPro" id="IPR037143">
    <property type="entry name" value="4-PPantetheinyl_Trfase_dom_sf"/>
</dbReference>
<dbReference type="PANTHER" id="PTHR12215:SF10">
    <property type="entry name" value="L-AMINOADIPATE-SEMIALDEHYDE DEHYDROGENASE-PHOSPHOPANTETHEINYL TRANSFERASE"/>
    <property type="match status" value="1"/>
</dbReference>
<dbReference type="Gene3D" id="3.90.470.20">
    <property type="entry name" value="4'-phosphopantetheinyl transferase domain"/>
    <property type="match status" value="2"/>
</dbReference>
<evidence type="ECO:0000259" key="3">
    <source>
        <dbReference type="Pfam" id="PF01648"/>
    </source>
</evidence>
<keyword evidence="5" id="KW-1185">Reference proteome</keyword>
<evidence type="ECO:0000256" key="2">
    <source>
        <dbReference type="ARBA" id="ARBA00022679"/>
    </source>
</evidence>
<sequence length="261" mass="29894">MPRSTLLKRIYTQRRRRKTALTNPLHTSAIHVWHIHAVGEHLTPELHLTPEELARAKRFHDPQQGRQWRYFHCALRQVLARYTDCASQPLRFGTIEQDKPVLLDFPELHFNLSHTASRALLAVTRAAPVGIDIEQQRQLKDREAMIRRYFSVSEQEQLAAPQYAEKSVDKDQAFFRLWTRKEAIIKANGLGLGIALDSFDVPSEPIPTWRVCKLSSPANGKRHYRLQDVEVSRGYAAAIALQSAKSALDAPVSVKHFNYSE</sequence>
<comment type="similarity">
    <text evidence="1">Belongs to the P-Pant transferase superfamily. Gsp/Sfp/HetI/AcpT family.</text>
</comment>
<dbReference type="Pfam" id="PF01648">
    <property type="entry name" value="ACPS"/>
    <property type="match status" value="1"/>
</dbReference>
<organism evidence="4 5">
    <name type="scientific">Candidatus Litorirhabdus singularis</name>
    <dbReference type="NCBI Taxonomy" id="2518993"/>
    <lineage>
        <taxon>Bacteria</taxon>
        <taxon>Pseudomonadati</taxon>
        <taxon>Pseudomonadota</taxon>
        <taxon>Gammaproteobacteria</taxon>
        <taxon>Cellvibrionales</taxon>
        <taxon>Halieaceae</taxon>
        <taxon>Candidatus Litorirhabdus</taxon>
    </lineage>
</organism>
<reference evidence="4" key="1">
    <citation type="submission" date="2019-02" db="EMBL/GenBank/DDBJ databases">
        <authorList>
            <person name="Li S.-H."/>
        </authorList>
    </citation>
    <scope>NUCLEOTIDE SEQUENCE</scope>
    <source>
        <strain evidence="4">IMCC14734</strain>
    </source>
</reference>